<dbReference type="InterPro" id="IPR012854">
    <property type="entry name" value="Cu_amine_oxidase-like_N"/>
</dbReference>
<evidence type="ECO:0000256" key="1">
    <source>
        <dbReference type="SAM" id="SignalP"/>
    </source>
</evidence>
<gene>
    <name evidence="3" type="ORF">B4V02_01035</name>
</gene>
<proteinExistence type="predicted"/>
<dbReference type="AlphaFoldDB" id="A0A222WH73"/>
<accession>A0A222WH73</accession>
<keyword evidence="1" id="KW-0732">Signal</keyword>
<dbReference type="STRING" id="172713.GCA_001705305_02927"/>
<feature type="signal peptide" evidence="1">
    <location>
        <begin position="1"/>
        <end position="23"/>
    </location>
</feature>
<feature type="chain" id="PRO_5039448967" evidence="1">
    <location>
        <begin position="24"/>
        <end position="267"/>
    </location>
</feature>
<dbReference type="Pfam" id="PF07833">
    <property type="entry name" value="Cu_amine_oxidN1"/>
    <property type="match status" value="1"/>
</dbReference>
<dbReference type="InterPro" id="IPR036582">
    <property type="entry name" value="Mao_N_sf"/>
</dbReference>
<feature type="domain" description="Copper amine oxidase-like N-terminal" evidence="2">
    <location>
        <begin position="42"/>
        <end position="142"/>
    </location>
</feature>
<dbReference type="GO" id="GO:0016853">
    <property type="term" value="F:isomerase activity"/>
    <property type="evidence" value="ECO:0007669"/>
    <property type="project" value="UniProtKB-KW"/>
</dbReference>
<evidence type="ECO:0000259" key="2">
    <source>
        <dbReference type="Pfam" id="PF07833"/>
    </source>
</evidence>
<reference evidence="3 4" key="1">
    <citation type="submission" date="2017-03" db="EMBL/GenBank/DDBJ databases">
        <title>Complete genome sequence of Paenibacillus Kribbensis producing bioflocculants.</title>
        <authorList>
            <person name="Lee H.-G."/>
            <person name="Oh H.-M."/>
        </authorList>
    </citation>
    <scope>NUCLEOTIDE SEQUENCE [LARGE SCALE GENOMIC DNA]</scope>
    <source>
        <strain evidence="3 4">AM49</strain>
    </source>
</reference>
<dbReference type="RefSeq" id="WP_094153452.1">
    <property type="nucleotide sequence ID" value="NZ_CP020028.1"/>
</dbReference>
<dbReference type="Gene3D" id="3.30.457.10">
    <property type="entry name" value="Copper amine oxidase-like, N-terminal domain"/>
    <property type="match status" value="1"/>
</dbReference>
<evidence type="ECO:0000313" key="4">
    <source>
        <dbReference type="Proteomes" id="UP000214666"/>
    </source>
</evidence>
<dbReference type="KEGG" id="pkb:B4V02_01035"/>
<evidence type="ECO:0000313" key="3">
    <source>
        <dbReference type="EMBL" id="ASR45388.1"/>
    </source>
</evidence>
<keyword evidence="4" id="KW-1185">Reference proteome</keyword>
<name>A0A222WH73_9BACL</name>
<sequence>MKIRLLICLIVLLSFADANLNWASAQAQGQTPIHLKVNEHYVLYTYPASPFVDNKNRLLIPLQAAKDILGGKVTYNAASKTASVDLLGRNVTVTIGSPEISVNGEPVIMDTVPIMKSNAMFLPVSILLKDTDAKMEWNPKRELLSLKHDSFTESPVLMNFKGQDLAQVMDANAFDLTSFDWDRKKGILDIYAMYESSLSPDFKQIDFNPMIVYSKGTYSVYPYSRPSMFYKVKITSPGHLVYTRNIDATNADNDYIKYITSVGRLIE</sequence>
<organism evidence="3 4">
    <name type="scientific">Paenibacillus kribbensis</name>
    <dbReference type="NCBI Taxonomy" id="172713"/>
    <lineage>
        <taxon>Bacteria</taxon>
        <taxon>Bacillati</taxon>
        <taxon>Bacillota</taxon>
        <taxon>Bacilli</taxon>
        <taxon>Bacillales</taxon>
        <taxon>Paenibacillaceae</taxon>
        <taxon>Paenibacillus</taxon>
    </lineage>
</organism>
<dbReference type="Proteomes" id="UP000214666">
    <property type="component" value="Chromosome"/>
</dbReference>
<keyword evidence="3" id="KW-0413">Isomerase</keyword>
<dbReference type="SUPFAM" id="SSF55383">
    <property type="entry name" value="Copper amine oxidase, domain N"/>
    <property type="match status" value="1"/>
</dbReference>
<protein>
    <submittedName>
        <fullName evidence="3">Peptidylprolyl isomerase</fullName>
    </submittedName>
</protein>
<dbReference type="EMBL" id="CP020028">
    <property type="protein sequence ID" value="ASR45388.1"/>
    <property type="molecule type" value="Genomic_DNA"/>
</dbReference>
<dbReference type="OrthoDB" id="2649379at2"/>